<accession>A0A1B2AC23</accession>
<dbReference type="PANTHER" id="PTHR38477">
    <property type="entry name" value="HYPOTHETICAL EXPORTED PROTEIN"/>
    <property type="match status" value="1"/>
</dbReference>
<organism evidence="2 3">
    <name type="scientific">Tsuneonella dongtanensis</name>
    <dbReference type="NCBI Taxonomy" id="692370"/>
    <lineage>
        <taxon>Bacteria</taxon>
        <taxon>Pseudomonadati</taxon>
        <taxon>Pseudomonadota</taxon>
        <taxon>Alphaproteobacteria</taxon>
        <taxon>Sphingomonadales</taxon>
        <taxon>Erythrobacteraceae</taxon>
        <taxon>Tsuneonella</taxon>
    </lineage>
</organism>
<feature type="signal peptide" evidence="1">
    <location>
        <begin position="1"/>
        <end position="24"/>
    </location>
</feature>
<sequence>MKRRELLAGTIAAAAALAAPVARAQVPAVPISLGMRDRRLFAIAQEQLAKHGAGLWHRDIVGVVDYGLHSSLPRLHMVNFDTGTVDSYRCSHGMGSDPEHDGWLNWFSNVPESWCSSNGAYMTFGWYTGKFGTSVRLEGLDRSNSNALDRAIVMHRAAYAEPSHVERYGRMGRSNGCFAMSDADFKVALLRLAGGRLLFCDKLGIGPAGETVTQPPKDLQLIVPEGAPQPPLVPGAF</sequence>
<keyword evidence="1" id="KW-0732">Signal</keyword>
<protein>
    <recommendedName>
        <fullName evidence="4">L,D-transpeptidase catalytic domain</fullName>
    </recommendedName>
</protein>
<dbReference type="InterPro" id="IPR032676">
    <property type="entry name" value="YkuD_2"/>
</dbReference>
<reference evidence="2 3" key="1">
    <citation type="submission" date="2016-07" db="EMBL/GenBank/DDBJ databases">
        <title>Complete genome sequence of Altererythrobacter dongtanensis KCTC 22672, a type strain with esterase isolated from tidal flat.</title>
        <authorList>
            <person name="Cheng H."/>
            <person name="Wu Y.-H."/>
            <person name="Zhou P."/>
            <person name="Huo Y.-Y."/>
            <person name="Wang C.-S."/>
            <person name="Xu X.-W."/>
        </authorList>
    </citation>
    <scope>NUCLEOTIDE SEQUENCE [LARGE SCALE GENOMIC DNA]</scope>
    <source>
        <strain evidence="2 3">KCTC 22672</strain>
    </source>
</reference>
<evidence type="ECO:0000313" key="2">
    <source>
        <dbReference type="EMBL" id="ANY19687.1"/>
    </source>
</evidence>
<proteinExistence type="predicted"/>
<dbReference type="AlphaFoldDB" id="A0A1B2AC23"/>
<dbReference type="InterPro" id="IPR006311">
    <property type="entry name" value="TAT_signal"/>
</dbReference>
<keyword evidence="3" id="KW-1185">Reference proteome</keyword>
<gene>
    <name evidence="2" type="ORF">A6F68_01169</name>
</gene>
<dbReference type="RefSeq" id="WP_067677287.1">
    <property type="nucleotide sequence ID" value="NZ_CP016591.1"/>
</dbReference>
<evidence type="ECO:0000313" key="3">
    <source>
        <dbReference type="Proteomes" id="UP000092932"/>
    </source>
</evidence>
<evidence type="ECO:0008006" key="4">
    <source>
        <dbReference type="Google" id="ProtNLM"/>
    </source>
</evidence>
<name>A0A1B2AC23_9SPHN</name>
<dbReference type="OrthoDB" id="9815195at2"/>
<dbReference type="PROSITE" id="PS51318">
    <property type="entry name" value="TAT"/>
    <property type="match status" value="1"/>
</dbReference>
<feature type="chain" id="PRO_5008534070" description="L,D-transpeptidase catalytic domain" evidence="1">
    <location>
        <begin position="25"/>
        <end position="237"/>
    </location>
</feature>
<dbReference type="Pfam" id="PF13645">
    <property type="entry name" value="YkuD_2"/>
    <property type="match status" value="1"/>
</dbReference>
<dbReference type="STRING" id="692370.A6F68_01169"/>
<dbReference type="PANTHER" id="PTHR38477:SF1">
    <property type="entry name" value="MUREIN L,D-TRANSPEPTIDASE CATALYTIC DOMAIN FAMILY PROTEIN"/>
    <property type="match status" value="1"/>
</dbReference>
<dbReference type="PATRIC" id="fig|692370.5.peg.1187"/>
<dbReference type="Proteomes" id="UP000092932">
    <property type="component" value="Chromosome"/>
</dbReference>
<dbReference type="KEGG" id="ado:A6F68_01169"/>
<dbReference type="EMBL" id="CP016591">
    <property type="protein sequence ID" value="ANY19687.1"/>
    <property type="molecule type" value="Genomic_DNA"/>
</dbReference>
<evidence type="ECO:0000256" key="1">
    <source>
        <dbReference type="SAM" id="SignalP"/>
    </source>
</evidence>